<dbReference type="PANTHER" id="PTHR47328:SF1">
    <property type="entry name" value="RUTC FAMILY PROTEIN YOAB"/>
    <property type="match status" value="1"/>
</dbReference>
<dbReference type="AlphaFoldDB" id="C4WGJ8"/>
<dbReference type="Pfam" id="PF01042">
    <property type="entry name" value="Ribonuc_L-PSP"/>
    <property type="match status" value="1"/>
</dbReference>
<gene>
    <name evidence="1" type="ORF">OINT_1001907</name>
</gene>
<dbReference type="HOGENOM" id="CLU_100715_6_1_5"/>
<evidence type="ECO:0000313" key="2">
    <source>
        <dbReference type="Proteomes" id="UP000004386"/>
    </source>
</evidence>
<dbReference type="InterPro" id="IPR035709">
    <property type="entry name" value="YoaB-like"/>
</dbReference>
<dbReference type="CDD" id="cd06150">
    <property type="entry name" value="YjgF_YER057c_UK114_like_2"/>
    <property type="match status" value="1"/>
</dbReference>
<evidence type="ECO:0000313" key="1">
    <source>
        <dbReference type="EMBL" id="EEQ96476.1"/>
    </source>
</evidence>
<dbReference type="EMBL" id="ACQA01000001">
    <property type="protein sequence ID" value="EEQ96476.1"/>
    <property type="molecule type" value="Genomic_DNA"/>
</dbReference>
<name>C4WGJ8_9HYPH</name>
<protein>
    <submittedName>
        <fullName evidence="1">Endoribonuclease L-PSP</fullName>
    </submittedName>
</protein>
<organism evidence="1 2">
    <name type="scientific">Brucella intermedia LMG 3301</name>
    <dbReference type="NCBI Taxonomy" id="641118"/>
    <lineage>
        <taxon>Bacteria</taxon>
        <taxon>Pseudomonadati</taxon>
        <taxon>Pseudomonadota</taxon>
        <taxon>Alphaproteobacteria</taxon>
        <taxon>Hyphomicrobiales</taxon>
        <taxon>Brucellaceae</taxon>
        <taxon>Brucella/Ochrobactrum group</taxon>
        <taxon>Brucella</taxon>
    </lineage>
</organism>
<sequence length="129" mass="13981">MRAMPAEEQYREESTMSIRRIGVGPRMSQAVIHGNTVYLAGQVGNPGASVTDQTKAVLAEVDRLLKEAGSDKTKILQAIIWLADMKDFAEMNAVWDAWVDPAHTPARATGEAALATPDYKVEIIITAAV</sequence>
<proteinExistence type="predicted"/>
<reference evidence="1 2" key="1">
    <citation type="submission" date="2009-05" db="EMBL/GenBank/DDBJ databases">
        <authorList>
            <person name="Setubal J.C."/>
            <person name="Boyle S."/>
            <person name="Crasta O.R."/>
            <person name="Gillespie J.J."/>
            <person name="Kenyon R.W."/>
            <person name="Lu J."/>
            <person name="Mane S."/>
            <person name="Nagrani S."/>
            <person name="Shallom J.M."/>
            <person name="Shallom S."/>
            <person name="Shukla M."/>
            <person name="Snyder E.E."/>
            <person name="Sobral B.W."/>
            <person name="Wattam A.R."/>
            <person name="Will R."/>
            <person name="Williams K."/>
            <person name="Yoo H."/>
            <person name="Munk C."/>
            <person name="Tapia R."/>
            <person name="Green L."/>
            <person name="Rogers Y."/>
            <person name="Detter J.C."/>
            <person name="Bruce D."/>
            <person name="Brettin T.S."/>
            <person name="Tsolis R."/>
        </authorList>
    </citation>
    <scope>NUCLEOTIDE SEQUENCE [LARGE SCALE GENOMIC DNA]</scope>
    <source>
        <strain evidence="1 2">LMG 3301</strain>
    </source>
</reference>
<dbReference type="InterPro" id="IPR035959">
    <property type="entry name" value="RutC-like_sf"/>
</dbReference>
<dbReference type="Gene3D" id="3.30.1330.40">
    <property type="entry name" value="RutC-like"/>
    <property type="match status" value="1"/>
</dbReference>
<dbReference type="PANTHER" id="PTHR47328">
    <property type="match status" value="1"/>
</dbReference>
<dbReference type="Proteomes" id="UP000004386">
    <property type="component" value="Unassembled WGS sequence"/>
</dbReference>
<dbReference type="InterPro" id="IPR006175">
    <property type="entry name" value="YjgF/YER057c/UK114"/>
</dbReference>
<dbReference type="SUPFAM" id="SSF55298">
    <property type="entry name" value="YjgF-like"/>
    <property type="match status" value="1"/>
</dbReference>
<accession>C4WGJ8</accession>
<comment type="caution">
    <text evidence="1">The sequence shown here is derived from an EMBL/GenBank/DDBJ whole genome shotgun (WGS) entry which is preliminary data.</text>
</comment>